<keyword evidence="5" id="KW-1185">Reference proteome</keyword>
<protein>
    <submittedName>
        <fullName evidence="2">Uncharacterized protein</fullName>
    </submittedName>
</protein>
<reference evidence="4 5" key="1">
    <citation type="submission" date="2015-01" db="EMBL/GenBank/DDBJ databases">
        <title>Evolution of Trichinella species and genotypes.</title>
        <authorList>
            <person name="Korhonen P.K."/>
            <person name="Edoardo P."/>
            <person name="Giuseppe L.R."/>
            <person name="Gasser R.B."/>
        </authorList>
    </citation>
    <scope>NUCLEOTIDE SEQUENCE [LARGE SCALE GENOMIC DNA]</scope>
    <source>
        <strain evidence="1">ISS13</strain>
        <strain evidence="3">ISS176</strain>
        <strain evidence="2">ISS588</strain>
    </source>
</reference>
<dbReference type="Proteomes" id="UP000054805">
    <property type="component" value="Unassembled WGS sequence"/>
</dbReference>
<dbReference type="EMBL" id="JYDR01000189">
    <property type="protein sequence ID" value="KRY65901.1"/>
    <property type="molecule type" value="Genomic_DNA"/>
</dbReference>
<sequence>MGRRSIPLANNYCSRCRKGELIAHRIGRYEVAKLVALTYKFAGEQLLRPLSTLLSQHNFGVR</sequence>
<gene>
    <name evidence="1" type="ORF">T4A_7759</name>
    <name evidence="2" type="ORF">T4B_2980</name>
    <name evidence="3" type="ORF">T4C_5419</name>
</gene>
<evidence type="ECO:0000313" key="5">
    <source>
        <dbReference type="Proteomes" id="UP000054805"/>
    </source>
</evidence>
<comment type="caution">
    <text evidence="2">The sequence shown here is derived from an EMBL/GenBank/DDBJ whole genome shotgun (WGS) entry which is preliminary data.</text>
</comment>
<accession>A0A0V1GYH7</accession>
<dbReference type="Proteomes" id="UP000054826">
    <property type="component" value="Unassembled WGS sequence"/>
</dbReference>
<evidence type="ECO:0000313" key="1">
    <source>
        <dbReference type="EMBL" id="KRY65901.1"/>
    </source>
</evidence>
<dbReference type="EMBL" id="JYDS01000533">
    <property type="protein sequence ID" value="KRZ03371.1"/>
    <property type="molecule type" value="Genomic_DNA"/>
</dbReference>
<dbReference type="AlphaFoldDB" id="A0A0V1GYH7"/>
<evidence type="ECO:0000313" key="3">
    <source>
        <dbReference type="EMBL" id="KRZ35163.1"/>
    </source>
</evidence>
<evidence type="ECO:0000313" key="4">
    <source>
        <dbReference type="Proteomes" id="UP000054632"/>
    </source>
</evidence>
<proteinExistence type="predicted"/>
<evidence type="ECO:0000313" key="2">
    <source>
        <dbReference type="EMBL" id="KRZ03371.1"/>
    </source>
</evidence>
<name>A0A0V1GYH7_TRIPS</name>
<organism evidence="2 5">
    <name type="scientific">Trichinella pseudospiralis</name>
    <name type="common">Parasitic roundworm</name>
    <dbReference type="NCBI Taxonomy" id="6337"/>
    <lineage>
        <taxon>Eukaryota</taxon>
        <taxon>Metazoa</taxon>
        <taxon>Ecdysozoa</taxon>
        <taxon>Nematoda</taxon>
        <taxon>Enoplea</taxon>
        <taxon>Dorylaimia</taxon>
        <taxon>Trichinellida</taxon>
        <taxon>Trichinellidae</taxon>
        <taxon>Trichinella</taxon>
    </lineage>
</organism>
<dbReference type="EMBL" id="JYDV01000095">
    <property type="protein sequence ID" value="KRZ35163.1"/>
    <property type="molecule type" value="Genomic_DNA"/>
</dbReference>
<dbReference type="Proteomes" id="UP000054632">
    <property type="component" value="Unassembled WGS sequence"/>
</dbReference>